<feature type="transmembrane region" description="Helical" evidence="7">
    <location>
        <begin position="352"/>
        <end position="369"/>
    </location>
</feature>
<evidence type="ECO:0000256" key="5">
    <source>
        <dbReference type="ARBA" id="ARBA00023136"/>
    </source>
</evidence>
<evidence type="ECO:0000313" key="10">
    <source>
        <dbReference type="Proteomes" id="UP000800035"/>
    </source>
</evidence>
<feature type="domain" description="Major facilitator superfamily (MFS) profile" evidence="8">
    <location>
        <begin position="46"/>
        <end position="540"/>
    </location>
</feature>
<dbReference type="OrthoDB" id="10021397at2759"/>
<dbReference type="InterPro" id="IPR011701">
    <property type="entry name" value="MFS"/>
</dbReference>
<dbReference type="InterPro" id="IPR036259">
    <property type="entry name" value="MFS_trans_sf"/>
</dbReference>
<feature type="compositionally biased region" description="Polar residues" evidence="6">
    <location>
        <begin position="1"/>
        <end position="12"/>
    </location>
</feature>
<dbReference type="CDD" id="cd17502">
    <property type="entry name" value="MFS_Azr1_MDR_like"/>
    <property type="match status" value="1"/>
</dbReference>
<dbReference type="GO" id="GO:0005886">
    <property type="term" value="C:plasma membrane"/>
    <property type="evidence" value="ECO:0007669"/>
    <property type="project" value="TreeGrafter"/>
</dbReference>
<feature type="transmembrane region" description="Helical" evidence="7">
    <location>
        <begin position="312"/>
        <end position="332"/>
    </location>
</feature>
<dbReference type="GO" id="GO:0022857">
    <property type="term" value="F:transmembrane transporter activity"/>
    <property type="evidence" value="ECO:0007669"/>
    <property type="project" value="InterPro"/>
</dbReference>
<feature type="transmembrane region" description="Helical" evidence="7">
    <location>
        <begin position="517"/>
        <end position="538"/>
    </location>
</feature>
<gene>
    <name evidence="9" type="ORF">CC80DRAFT_446701</name>
</gene>
<dbReference type="SUPFAM" id="SSF103473">
    <property type="entry name" value="MFS general substrate transporter"/>
    <property type="match status" value="1"/>
</dbReference>
<evidence type="ECO:0000256" key="2">
    <source>
        <dbReference type="ARBA" id="ARBA00007520"/>
    </source>
</evidence>
<feature type="transmembrane region" description="Helical" evidence="7">
    <location>
        <begin position="376"/>
        <end position="393"/>
    </location>
</feature>
<dbReference type="PROSITE" id="PS50850">
    <property type="entry name" value="MFS"/>
    <property type="match status" value="1"/>
</dbReference>
<comment type="similarity">
    <text evidence="2">Belongs to the major facilitator superfamily. TCR/Tet family.</text>
</comment>
<proteinExistence type="inferred from homology"/>
<feature type="transmembrane region" description="Helical" evidence="7">
    <location>
        <begin position="167"/>
        <end position="187"/>
    </location>
</feature>
<protein>
    <submittedName>
        <fullName evidence="9">Efflux pump protein</fullName>
    </submittedName>
</protein>
<feature type="transmembrane region" description="Helical" evidence="7">
    <location>
        <begin position="240"/>
        <end position="260"/>
    </location>
</feature>
<dbReference type="PANTHER" id="PTHR23501">
    <property type="entry name" value="MAJOR FACILITATOR SUPERFAMILY"/>
    <property type="match status" value="1"/>
</dbReference>
<comment type="subcellular location">
    <subcellularLocation>
        <location evidence="1">Membrane</location>
        <topology evidence="1">Multi-pass membrane protein</topology>
    </subcellularLocation>
</comment>
<dbReference type="PANTHER" id="PTHR23501:SF193">
    <property type="entry name" value="MULTIDRUG TRANSPORTER, PUTATIVE (AFU_ORTHOLOGUE AFUA_8G00940)-RELATED"/>
    <property type="match status" value="1"/>
</dbReference>
<dbReference type="Proteomes" id="UP000800035">
    <property type="component" value="Unassembled WGS sequence"/>
</dbReference>
<evidence type="ECO:0000256" key="1">
    <source>
        <dbReference type="ARBA" id="ARBA00004141"/>
    </source>
</evidence>
<sequence length="564" mass="59555">MTTATETATHNVDPTPPSTTTAKDELTVVNAPKGPQYITGAKMWFLNMSLSLICFLILLDLSILSTAIPKITGQFHSLPDVGWYSGAYQLANAALQPLTGKLYTHLRTKDIFLTHLFLFEIGSLLSGLARTSAMLIIGRAVSGLGGAGLMNGAMTIIAAASPLDKRALYTGVLLGFGQIGLVTGPLIGGALTEHVSWRWCFYINLPIGGLAAVVIWFVSVPDGNAGIVYTVRLFREIIPLLDLPGFVIFAPACIMLLLALQFGGVSHPWESATVVGLFVGAGVAAFGFILWEMRVGEKAMIPGVLLRHRIMLASVAHTIALGVVVIVGSLWMPVYFQAVKGASPTESGVDTLPSVLGQVVLIIVSGVAVSKLGYYLPWATTAGLLSAIGAGLMSTMTSTTPTAKWVGYTLIFGAGRGAGMQMSMLASQASLPPRLIPVALAFLIFVQNLAGAIFNIVANTVFTQTLVKKLAVYAPSVSPKAALDAGASAGDVRALVRGDERVLEGVLRAYSEALRGVWLMIVGFGCVCFLVSFGMGWIDVRKKEEEKKGGDGVVVSGMHEKEEA</sequence>
<evidence type="ECO:0000256" key="6">
    <source>
        <dbReference type="SAM" id="MobiDB-lite"/>
    </source>
</evidence>
<accession>A0A6A5U3V3</accession>
<dbReference type="InterPro" id="IPR020846">
    <property type="entry name" value="MFS_dom"/>
</dbReference>
<feature type="transmembrane region" description="Helical" evidence="7">
    <location>
        <begin position="199"/>
        <end position="219"/>
    </location>
</feature>
<reference evidence="9" key="1">
    <citation type="journal article" date="2020" name="Stud. Mycol.">
        <title>101 Dothideomycetes genomes: a test case for predicting lifestyles and emergence of pathogens.</title>
        <authorList>
            <person name="Haridas S."/>
            <person name="Albert R."/>
            <person name="Binder M."/>
            <person name="Bloem J."/>
            <person name="Labutti K."/>
            <person name="Salamov A."/>
            <person name="Andreopoulos B."/>
            <person name="Baker S."/>
            <person name="Barry K."/>
            <person name="Bills G."/>
            <person name="Bluhm B."/>
            <person name="Cannon C."/>
            <person name="Castanera R."/>
            <person name="Culley D."/>
            <person name="Daum C."/>
            <person name="Ezra D."/>
            <person name="Gonzalez J."/>
            <person name="Henrissat B."/>
            <person name="Kuo A."/>
            <person name="Liang C."/>
            <person name="Lipzen A."/>
            <person name="Lutzoni F."/>
            <person name="Magnuson J."/>
            <person name="Mondo S."/>
            <person name="Nolan M."/>
            <person name="Ohm R."/>
            <person name="Pangilinan J."/>
            <person name="Park H.-J."/>
            <person name="Ramirez L."/>
            <person name="Alfaro M."/>
            <person name="Sun H."/>
            <person name="Tritt A."/>
            <person name="Yoshinaga Y."/>
            <person name="Zwiers L.-H."/>
            <person name="Turgeon B."/>
            <person name="Goodwin S."/>
            <person name="Spatafora J."/>
            <person name="Crous P."/>
            <person name="Grigoriev I."/>
        </authorList>
    </citation>
    <scope>NUCLEOTIDE SEQUENCE</scope>
    <source>
        <strain evidence="9">CBS 675.92</strain>
    </source>
</reference>
<evidence type="ECO:0000256" key="7">
    <source>
        <dbReference type="SAM" id="Phobius"/>
    </source>
</evidence>
<evidence type="ECO:0000259" key="8">
    <source>
        <dbReference type="PROSITE" id="PS50850"/>
    </source>
</evidence>
<feature type="region of interest" description="Disordered" evidence="6">
    <location>
        <begin position="1"/>
        <end position="22"/>
    </location>
</feature>
<feature type="transmembrane region" description="Helical" evidence="7">
    <location>
        <begin position="272"/>
        <end position="291"/>
    </location>
</feature>
<feature type="transmembrane region" description="Helical" evidence="7">
    <location>
        <begin position="44"/>
        <end position="68"/>
    </location>
</feature>
<feature type="transmembrane region" description="Helical" evidence="7">
    <location>
        <begin position="405"/>
        <end position="426"/>
    </location>
</feature>
<keyword evidence="3 7" id="KW-0812">Transmembrane</keyword>
<evidence type="ECO:0000313" key="9">
    <source>
        <dbReference type="EMBL" id="KAF1955827.1"/>
    </source>
</evidence>
<keyword evidence="4 7" id="KW-1133">Transmembrane helix</keyword>
<feature type="transmembrane region" description="Helical" evidence="7">
    <location>
        <begin position="438"/>
        <end position="458"/>
    </location>
</feature>
<keyword evidence="10" id="KW-1185">Reference proteome</keyword>
<dbReference type="FunFam" id="1.20.1250.20:FF:000196">
    <property type="entry name" value="MFS toxin efflux pump (AflT)"/>
    <property type="match status" value="1"/>
</dbReference>
<dbReference type="AlphaFoldDB" id="A0A6A5U3V3"/>
<dbReference type="Gene3D" id="1.20.1250.20">
    <property type="entry name" value="MFS general substrate transporter like domains"/>
    <property type="match status" value="1"/>
</dbReference>
<dbReference type="Pfam" id="PF07690">
    <property type="entry name" value="MFS_1"/>
    <property type="match status" value="1"/>
</dbReference>
<evidence type="ECO:0000256" key="3">
    <source>
        <dbReference type="ARBA" id="ARBA00022692"/>
    </source>
</evidence>
<evidence type="ECO:0000256" key="4">
    <source>
        <dbReference type="ARBA" id="ARBA00022989"/>
    </source>
</evidence>
<name>A0A6A5U3V3_9PLEO</name>
<feature type="transmembrane region" description="Helical" evidence="7">
    <location>
        <begin position="111"/>
        <end position="129"/>
    </location>
</feature>
<organism evidence="9 10">
    <name type="scientific">Byssothecium circinans</name>
    <dbReference type="NCBI Taxonomy" id="147558"/>
    <lineage>
        <taxon>Eukaryota</taxon>
        <taxon>Fungi</taxon>
        <taxon>Dikarya</taxon>
        <taxon>Ascomycota</taxon>
        <taxon>Pezizomycotina</taxon>
        <taxon>Dothideomycetes</taxon>
        <taxon>Pleosporomycetidae</taxon>
        <taxon>Pleosporales</taxon>
        <taxon>Massarineae</taxon>
        <taxon>Massarinaceae</taxon>
        <taxon>Byssothecium</taxon>
    </lineage>
</organism>
<feature type="transmembrane region" description="Helical" evidence="7">
    <location>
        <begin position="135"/>
        <end position="160"/>
    </location>
</feature>
<keyword evidence="5 7" id="KW-0472">Membrane</keyword>
<dbReference type="EMBL" id="ML976993">
    <property type="protein sequence ID" value="KAF1955827.1"/>
    <property type="molecule type" value="Genomic_DNA"/>
</dbReference>